<keyword evidence="4" id="KW-0732">Signal</keyword>
<feature type="signal peptide" evidence="4">
    <location>
        <begin position="1"/>
        <end position="24"/>
    </location>
</feature>
<dbReference type="PRINTS" id="PR01021">
    <property type="entry name" value="OMPADOMAIN"/>
</dbReference>
<dbReference type="PATRIC" id="fig|1336752.4.peg.904"/>
<comment type="caution">
    <text evidence="6">The sequence shown here is derived from an EMBL/GenBank/DDBJ whole genome shotgun (WGS) entry which is preliminary data.</text>
</comment>
<evidence type="ECO:0000259" key="5">
    <source>
        <dbReference type="PROSITE" id="PS51123"/>
    </source>
</evidence>
<dbReference type="InterPro" id="IPR006665">
    <property type="entry name" value="OmpA-like"/>
</dbReference>
<feature type="chain" id="PRO_5004542685" description="OmpA-like domain-containing protein" evidence="4">
    <location>
        <begin position="25"/>
        <end position="207"/>
    </location>
</feature>
<organism evidence="6 7">
    <name type="scientific">Vibrio fluvialis PG41</name>
    <dbReference type="NCBI Taxonomy" id="1336752"/>
    <lineage>
        <taxon>Bacteria</taxon>
        <taxon>Pseudomonadati</taxon>
        <taxon>Pseudomonadota</taxon>
        <taxon>Gammaproteobacteria</taxon>
        <taxon>Vibrionales</taxon>
        <taxon>Vibrionaceae</taxon>
        <taxon>Vibrio</taxon>
    </lineage>
</organism>
<proteinExistence type="predicted"/>
<reference evidence="6 7" key="1">
    <citation type="journal article" date="2013" name="Gut Pathog.">
        <title>Evidence of a new metabolic capacity in an emerging diarrheal pathogen: lessons from the draft genomes of Vibrio fluvialis strains PG41 and I21563.</title>
        <authorList>
            <person name="Khatri I."/>
            <person name="Mahajan S."/>
            <person name="Dureja C."/>
            <person name="Subramanian S."/>
            <person name="Raychaudhuri S."/>
        </authorList>
    </citation>
    <scope>NUCLEOTIDE SEQUENCE [LARGE SCALE GENOMIC DNA]</scope>
    <source>
        <strain evidence="6 7">PG41</strain>
    </source>
</reference>
<comment type="subcellular location">
    <subcellularLocation>
        <location evidence="1">Membrane</location>
    </subcellularLocation>
</comment>
<dbReference type="InterPro" id="IPR006664">
    <property type="entry name" value="OMP_bac"/>
</dbReference>
<gene>
    <name evidence="6" type="ORF">L910_2185</name>
</gene>
<evidence type="ECO:0000313" key="7">
    <source>
        <dbReference type="Proteomes" id="UP000014854"/>
    </source>
</evidence>
<evidence type="ECO:0000256" key="4">
    <source>
        <dbReference type="SAM" id="SignalP"/>
    </source>
</evidence>
<dbReference type="InterPro" id="IPR036737">
    <property type="entry name" value="OmpA-like_sf"/>
</dbReference>
<dbReference type="GO" id="GO:0016020">
    <property type="term" value="C:membrane"/>
    <property type="evidence" value="ECO:0007669"/>
    <property type="project" value="UniProtKB-SubCell"/>
</dbReference>
<protein>
    <recommendedName>
        <fullName evidence="5">OmpA-like domain-containing protein</fullName>
    </recommendedName>
</protein>
<dbReference type="Pfam" id="PF00691">
    <property type="entry name" value="OmpA"/>
    <property type="match status" value="1"/>
</dbReference>
<dbReference type="Gene3D" id="3.30.1330.60">
    <property type="entry name" value="OmpA-like domain"/>
    <property type="match status" value="1"/>
</dbReference>
<evidence type="ECO:0000313" key="6">
    <source>
        <dbReference type="EMBL" id="EPP24739.1"/>
    </source>
</evidence>
<evidence type="ECO:0000256" key="2">
    <source>
        <dbReference type="ARBA" id="ARBA00023136"/>
    </source>
</evidence>
<keyword evidence="2 3" id="KW-0472">Membrane</keyword>
<dbReference type="AlphaFoldDB" id="S7I9J7"/>
<sequence>MNKNVMLVFLPLLLLAGCADPVDAQLTRYQMDDLRDSDGDGVINQRDNCADSPTNSTVDNQGCANWHNKPEIHVVSFFFDMDKYDLKQDHREPLNELMAILNDNPSAKVILIGDTSPEASMEYNRVLAEKRTAVIRSLLIKHGISEHRIEEQEFSQQTSLTQHLKERKRRTIAVVRTQAKRVDQRWTIFSSDTSLTPNSKVEISNEN</sequence>
<dbReference type="PROSITE" id="PS51257">
    <property type="entry name" value="PROKAR_LIPOPROTEIN"/>
    <property type="match status" value="1"/>
</dbReference>
<dbReference type="PROSITE" id="PS51123">
    <property type="entry name" value="OMPA_2"/>
    <property type="match status" value="1"/>
</dbReference>
<dbReference type="SUPFAM" id="SSF103088">
    <property type="entry name" value="OmpA-like"/>
    <property type="match status" value="1"/>
</dbReference>
<evidence type="ECO:0000256" key="3">
    <source>
        <dbReference type="PROSITE-ProRule" id="PRU00473"/>
    </source>
</evidence>
<dbReference type="CDD" id="cd07185">
    <property type="entry name" value="OmpA_C-like"/>
    <property type="match status" value="1"/>
</dbReference>
<dbReference type="RefSeq" id="WP_020328347.1">
    <property type="nucleotide sequence ID" value="NZ_ASXS01000002.1"/>
</dbReference>
<evidence type="ECO:0000256" key="1">
    <source>
        <dbReference type="ARBA" id="ARBA00004370"/>
    </source>
</evidence>
<accession>S7I9J7</accession>
<dbReference type="EMBL" id="ASXS01000002">
    <property type="protein sequence ID" value="EPP24739.1"/>
    <property type="molecule type" value="Genomic_DNA"/>
</dbReference>
<name>S7I9J7_VIBFL</name>
<feature type="domain" description="OmpA-like" evidence="5">
    <location>
        <begin position="66"/>
        <end position="190"/>
    </location>
</feature>
<dbReference type="Proteomes" id="UP000014854">
    <property type="component" value="Unassembled WGS sequence"/>
</dbReference>